<name>A0ACB1A6W6_MELEN</name>
<evidence type="ECO:0000313" key="2">
    <source>
        <dbReference type="Proteomes" id="UP001497535"/>
    </source>
</evidence>
<accession>A0ACB1A6W6</accession>
<evidence type="ECO:0000313" key="1">
    <source>
        <dbReference type="EMBL" id="CAK5087065.1"/>
    </source>
</evidence>
<dbReference type="EMBL" id="CAVMJV010000062">
    <property type="protein sequence ID" value="CAK5087065.1"/>
    <property type="molecule type" value="Genomic_DNA"/>
</dbReference>
<proteinExistence type="predicted"/>
<protein>
    <submittedName>
        <fullName evidence="1">Uncharacterized protein</fullName>
    </submittedName>
</protein>
<gene>
    <name evidence="1" type="ORF">MENTE1834_LOCUS34591</name>
</gene>
<comment type="caution">
    <text evidence="1">The sequence shown here is derived from an EMBL/GenBank/DDBJ whole genome shotgun (WGS) entry which is preliminary data.</text>
</comment>
<keyword evidence="2" id="KW-1185">Reference proteome</keyword>
<reference evidence="1" key="1">
    <citation type="submission" date="2023-11" db="EMBL/GenBank/DDBJ databases">
        <authorList>
            <person name="Poullet M."/>
        </authorList>
    </citation>
    <scope>NUCLEOTIDE SEQUENCE</scope>
    <source>
        <strain evidence="1">E1834</strain>
    </source>
</reference>
<sequence>MVDENKEAARKECESLRALAFFGVCLSTVAMLVSVISIPLCYQNGKNLIKRSFKMKIFFGFSATSSFSRPK</sequence>
<organism evidence="1 2">
    <name type="scientific">Meloidogyne enterolobii</name>
    <name type="common">Root-knot nematode worm</name>
    <name type="synonym">Meloidogyne mayaguensis</name>
    <dbReference type="NCBI Taxonomy" id="390850"/>
    <lineage>
        <taxon>Eukaryota</taxon>
        <taxon>Metazoa</taxon>
        <taxon>Ecdysozoa</taxon>
        <taxon>Nematoda</taxon>
        <taxon>Chromadorea</taxon>
        <taxon>Rhabditida</taxon>
        <taxon>Tylenchina</taxon>
        <taxon>Tylenchomorpha</taxon>
        <taxon>Tylenchoidea</taxon>
        <taxon>Meloidogynidae</taxon>
        <taxon>Meloidogyninae</taxon>
        <taxon>Meloidogyne</taxon>
    </lineage>
</organism>
<dbReference type="Proteomes" id="UP001497535">
    <property type="component" value="Unassembled WGS sequence"/>
</dbReference>